<dbReference type="Pfam" id="PF01699">
    <property type="entry name" value="Na_Ca_ex"/>
    <property type="match status" value="2"/>
</dbReference>
<evidence type="ECO:0000313" key="11">
    <source>
        <dbReference type="Proteomes" id="UP001472866"/>
    </source>
</evidence>
<keyword evidence="6 8" id="KW-0472">Membrane</keyword>
<keyword evidence="4 8" id="KW-0812">Transmembrane</keyword>
<keyword evidence="11" id="KW-1185">Reference proteome</keyword>
<evidence type="ECO:0000256" key="3">
    <source>
        <dbReference type="ARBA" id="ARBA00022449"/>
    </source>
</evidence>
<sequence>MGMDTALGQALGDVPVSPNTSPELATLYALGILICLYLFWLVADYRMVPAIRVLCERLHIPDDVAGATVLGAALNAPELFTSIMSTFASDNGVGVSLVMGSFNFNILVITGATALVARKRLRSRQLRVEWLFLQRDVYFYAVSILMILLFCGDGLLQWYECLAMVATYVAYVAVCVLTGRIARCMCPNRAYKPRRRRSALVRAQEGGQYDITLYPNDLDLRRTYSRSDLSAQGTVKDLSGDDYLRLCRPDALESLRVQEAAPREMLLTRSQQISSGGGGTPGSSVAGETTPLLEASPHTRLTRAFSNPAVARGEAELDLGSVTGRGRLTREEELEAIHAVTRPDLGDKISVDLRLVNCAHDEMSKDEPWATDVLEIAENVELEEEALGYESRHLLRWPSHGSWWKKAAHVACFAPKLLVTVTVPSGERHYAAGIAASVLWLAATSYALSICSSRLGKALGVPDTIVGLTVDSVGTSLPNMLAAVVAGKSGRSETAICQAFGSNTFDALVAFGAVMLAKSCATGFEPIRLAAGGLQREGVIDLALVFAYVWLFYLFRFRLTRSFGGACLAMYAGWLGYQIFLACR</sequence>
<comment type="subcellular location">
    <subcellularLocation>
        <location evidence="1">Membrane</location>
        <topology evidence="1">Multi-pass membrane protein</topology>
    </subcellularLocation>
</comment>
<proteinExistence type="inferred from homology"/>
<accession>A0AAX4P8T6</accession>
<protein>
    <submittedName>
        <fullName evidence="10">Sodium/potassium/calcium exchanger protein</fullName>
    </submittedName>
</protein>
<feature type="transmembrane region" description="Helical" evidence="8">
    <location>
        <begin position="25"/>
        <end position="43"/>
    </location>
</feature>
<dbReference type="PANTHER" id="PTHR10846:SF8">
    <property type="entry name" value="INNER MEMBRANE PROTEIN YRBG"/>
    <property type="match status" value="1"/>
</dbReference>
<evidence type="ECO:0000256" key="6">
    <source>
        <dbReference type="ARBA" id="ARBA00023136"/>
    </source>
</evidence>
<keyword evidence="3" id="KW-0813">Transport</keyword>
<feature type="transmembrane region" description="Helical" evidence="8">
    <location>
        <begin position="137"/>
        <end position="159"/>
    </location>
</feature>
<comment type="similarity">
    <text evidence="2">Belongs to the Ca(2+):cation antiporter (CaCA) (TC 2.A.19) family. SLC24A subfamily.</text>
</comment>
<evidence type="ECO:0000313" key="10">
    <source>
        <dbReference type="EMBL" id="WZN62436.1"/>
    </source>
</evidence>
<dbReference type="AlphaFoldDB" id="A0AAX4P8T6"/>
<evidence type="ECO:0000256" key="7">
    <source>
        <dbReference type="SAM" id="MobiDB-lite"/>
    </source>
</evidence>
<evidence type="ECO:0000256" key="5">
    <source>
        <dbReference type="ARBA" id="ARBA00022989"/>
    </source>
</evidence>
<keyword evidence="3" id="KW-0050">Antiport</keyword>
<evidence type="ECO:0000259" key="9">
    <source>
        <dbReference type="Pfam" id="PF01699"/>
    </source>
</evidence>
<feature type="transmembrane region" description="Helical" evidence="8">
    <location>
        <begin position="538"/>
        <end position="557"/>
    </location>
</feature>
<dbReference type="EMBL" id="CP151505">
    <property type="protein sequence ID" value="WZN62436.1"/>
    <property type="molecule type" value="Genomic_DNA"/>
</dbReference>
<feature type="region of interest" description="Disordered" evidence="7">
    <location>
        <begin position="269"/>
        <end position="300"/>
    </location>
</feature>
<feature type="transmembrane region" description="Helical" evidence="8">
    <location>
        <begin position="93"/>
        <end position="116"/>
    </location>
</feature>
<dbReference type="InterPro" id="IPR004481">
    <property type="entry name" value="K/Na/Ca-exchanger"/>
</dbReference>
<gene>
    <name evidence="10" type="ORF">HKI87_05g39730</name>
</gene>
<dbReference type="GO" id="GO:0008273">
    <property type="term" value="F:calcium, potassium:sodium antiporter activity"/>
    <property type="evidence" value="ECO:0007669"/>
    <property type="project" value="TreeGrafter"/>
</dbReference>
<feature type="domain" description="Sodium/calcium exchanger membrane region" evidence="9">
    <location>
        <begin position="29"/>
        <end position="175"/>
    </location>
</feature>
<dbReference type="InterPro" id="IPR044880">
    <property type="entry name" value="NCX_ion-bd_dom_sf"/>
</dbReference>
<dbReference type="InterPro" id="IPR004837">
    <property type="entry name" value="NaCa_Exmemb"/>
</dbReference>
<feature type="transmembrane region" description="Helical" evidence="8">
    <location>
        <begin position="165"/>
        <end position="186"/>
    </location>
</feature>
<evidence type="ECO:0000256" key="1">
    <source>
        <dbReference type="ARBA" id="ARBA00004141"/>
    </source>
</evidence>
<dbReference type="GO" id="GO:0005262">
    <property type="term" value="F:calcium channel activity"/>
    <property type="evidence" value="ECO:0007669"/>
    <property type="project" value="TreeGrafter"/>
</dbReference>
<dbReference type="Gene3D" id="1.20.1420.30">
    <property type="entry name" value="NCX, central ion-binding region"/>
    <property type="match status" value="2"/>
</dbReference>
<dbReference type="PANTHER" id="PTHR10846">
    <property type="entry name" value="SODIUM/POTASSIUM/CALCIUM EXCHANGER"/>
    <property type="match status" value="1"/>
</dbReference>
<evidence type="ECO:0000256" key="2">
    <source>
        <dbReference type="ARBA" id="ARBA00005364"/>
    </source>
</evidence>
<organism evidence="10 11">
    <name type="scientific">Chloropicon roscoffensis</name>
    <dbReference type="NCBI Taxonomy" id="1461544"/>
    <lineage>
        <taxon>Eukaryota</taxon>
        <taxon>Viridiplantae</taxon>
        <taxon>Chlorophyta</taxon>
        <taxon>Chloropicophyceae</taxon>
        <taxon>Chloropicales</taxon>
        <taxon>Chloropicaceae</taxon>
        <taxon>Chloropicon</taxon>
    </lineage>
</organism>
<feature type="transmembrane region" description="Helical" evidence="8">
    <location>
        <begin position="64"/>
        <end position="87"/>
    </location>
</feature>
<evidence type="ECO:0000256" key="4">
    <source>
        <dbReference type="ARBA" id="ARBA00022692"/>
    </source>
</evidence>
<keyword evidence="5 8" id="KW-1133">Transmembrane helix</keyword>
<evidence type="ECO:0000256" key="8">
    <source>
        <dbReference type="SAM" id="Phobius"/>
    </source>
</evidence>
<feature type="domain" description="Sodium/calcium exchanger membrane region" evidence="9">
    <location>
        <begin position="430"/>
        <end position="579"/>
    </location>
</feature>
<dbReference type="GO" id="GO:0005886">
    <property type="term" value="C:plasma membrane"/>
    <property type="evidence" value="ECO:0007669"/>
    <property type="project" value="TreeGrafter"/>
</dbReference>
<dbReference type="GO" id="GO:0006874">
    <property type="term" value="P:intracellular calcium ion homeostasis"/>
    <property type="evidence" value="ECO:0007669"/>
    <property type="project" value="TreeGrafter"/>
</dbReference>
<reference evidence="10 11" key="1">
    <citation type="submission" date="2024-03" db="EMBL/GenBank/DDBJ databases">
        <title>Complete genome sequence of the green alga Chloropicon roscoffensis RCC1871.</title>
        <authorList>
            <person name="Lemieux C."/>
            <person name="Pombert J.-F."/>
            <person name="Otis C."/>
            <person name="Turmel M."/>
        </authorList>
    </citation>
    <scope>NUCLEOTIDE SEQUENCE [LARGE SCALE GENOMIC DNA]</scope>
    <source>
        <strain evidence="10 11">RCC1871</strain>
    </source>
</reference>
<dbReference type="Proteomes" id="UP001472866">
    <property type="component" value="Chromosome 05"/>
</dbReference>
<name>A0AAX4P8T6_9CHLO</name>
<feature type="transmembrane region" description="Helical" evidence="8">
    <location>
        <begin position="563"/>
        <end position="583"/>
    </location>
</feature>